<evidence type="ECO:0000256" key="9">
    <source>
        <dbReference type="ARBA" id="ARBA00023285"/>
    </source>
</evidence>
<dbReference type="PROSITE" id="PS00759">
    <property type="entry name" value="ARGE_DAPE_CPG2_2"/>
    <property type="match status" value="1"/>
</dbReference>
<keyword evidence="7" id="KW-0378">Hydrolase</keyword>
<protein>
    <submittedName>
        <fullName evidence="11">Acetylornithine deacetylase</fullName>
    </submittedName>
</protein>
<dbReference type="InterPro" id="IPR010169">
    <property type="entry name" value="AcOrn-deacetyl"/>
</dbReference>
<dbReference type="PANTHER" id="PTHR43808:SF31">
    <property type="entry name" value="N-ACETYL-L-CITRULLINE DEACETYLASE"/>
    <property type="match status" value="1"/>
</dbReference>
<dbReference type="NCBIfam" id="TIGR01892">
    <property type="entry name" value="AcOrn-deacetyl"/>
    <property type="match status" value="1"/>
</dbReference>
<evidence type="ECO:0000256" key="1">
    <source>
        <dbReference type="ARBA" id="ARBA00001947"/>
    </source>
</evidence>
<evidence type="ECO:0000256" key="5">
    <source>
        <dbReference type="ARBA" id="ARBA00022605"/>
    </source>
</evidence>
<comment type="cofactor">
    <cofactor evidence="1">
        <name>Zn(2+)</name>
        <dbReference type="ChEBI" id="CHEBI:29105"/>
    </cofactor>
</comment>
<dbReference type="InterPro" id="IPR050072">
    <property type="entry name" value="Peptidase_M20A"/>
</dbReference>
<dbReference type="CDD" id="cd03894">
    <property type="entry name" value="M20_ArgE"/>
    <property type="match status" value="1"/>
</dbReference>
<proteinExistence type="inferred from homology"/>
<dbReference type="EMBL" id="FXTT01000001">
    <property type="protein sequence ID" value="SMP06563.1"/>
    <property type="molecule type" value="Genomic_DNA"/>
</dbReference>
<evidence type="ECO:0000256" key="6">
    <source>
        <dbReference type="ARBA" id="ARBA00022723"/>
    </source>
</evidence>
<dbReference type="SUPFAM" id="SSF55031">
    <property type="entry name" value="Bacterial exopeptidase dimerisation domain"/>
    <property type="match status" value="1"/>
</dbReference>
<dbReference type="InterPro" id="IPR001261">
    <property type="entry name" value="ArgE/DapE_CS"/>
</dbReference>
<evidence type="ECO:0000259" key="10">
    <source>
        <dbReference type="Pfam" id="PF07687"/>
    </source>
</evidence>
<comment type="caution">
    <text evidence="11">The sequence shown here is derived from an EMBL/GenBank/DDBJ whole genome shotgun (WGS) entry which is preliminary data.</text>
</comment>
<evidence type="ECO:0000313" key="11">
    <source>
        <dbReference type="EMBL" id="SMP06563.1"/>
    </source>
</evidence>
<name>A0ABY1NCQ6_9HYPH</name>
<accession>A0ABY1NCQ6</accession>
<dbReference type="InterPro" id="IPR011650">
    <property type="entry name" value="Peptidase_M20_dimer"/>
</dbReference>
<dbReference type="Gene3D" id="3.30.70.360">
    <property type="match status" value="1"/>
</dbReference>
<evidence type="ECO:0000256" key="2">
    <source>
        <dbReference type="ARBA" id="ARBA00005691"/>
    </source>
</evidence>
<dbReference type="PANTHER" id="PTHR43808">
    <property type="entry name" value="ACETYLORNITHINE DEACETYLASE"/>
    <property type="match status" value="1"/>
</dbReference>
<keyword evidence="6" id="KW-0479">Metal-binding</keyword>
<evidence type="ECO:0000256" key="4">
    <source>
        <dbReference type="ARBA" id="ARBA00022571"/>
    </source>
</evidence>
<reference evidence="11 12" key="1">
    <citation type="submission" date="2017-05" db="EMBL/GenBank/DDBJ databases">
        <authorList>
            <person name="Varghese N."/>
            <person name="Submissions S."/>
        </authorList>
    </citation>
    <scope>NUCLEOTIDE SEQUENCE [LARGE SCALE GENOMIC DNA]</scope>
    <source>
        <strain evidence="11 12">DSM 15949</strain>
    </source>
</reference>
<dbReference type="Pfam" id="PF01546">
    <property type="entry name" value="Peptidase_M20"/>
    <property type="match status" value="1"/>
</dbReference>
<evidence type="ECO:0000256" key="7">
    <source>
        <dbReference type="ARBA" id="ARBA00022801"/>
    </source>
</evidence>
<dbReference type="Pfam" id="PF07687">
    <property type="entry name" value="M20_dimer"/>
    <property type="match status" value="1"/>
</dbReference>
<keyword evidence="9" id="KW-0170">Cobalt</keyword>
<gene>
    <name evidence="11" type="ORF">SAMN06265374_0795</name>
</gene>
<evidence type="ECO:0000256" key="3">
    <source>
        <dbReference type="ARBA" id="ARBA00022490"/>
    </source>
</evidence>
<keyword evidence="8" id="KW-0862">Zinc</keyword>
<comment type="similarity">
    <text evidence="2">Belongs to the peptidase M20A family. ArgE subfamily.</text>
</comment>
<feature type="domain" description="Peptidase M20 dimerisation" evidence="10">
    <location>
        <begin position="193"/>
        <end position="300"/>
    </location>
</feature>
<evidence type="ECO:0000313" key="12">
    <source>
        <dbReference type="Proteomes" id="UP001157914"/>
    </source>
</evidence>
<dbReference type="InterPro" id="IPR036264">
    <property type="entry name" value="Bact_exopeptidase_dim_dom"/>
</dbReference>
<dbReference type="NCBIfam" id="NF005710">
    <property type="entry name" value="PRK07522.1"/>
    <property type="match status" value="1"/>
</dbReference>
<keyword evidence="12" id="KW-1185">Reference proteome</keyword>
<organism evidence="11 12">
    <name type="scientific">Roseibium denhamense</name>
    <dbReference type="NCBI Taxonomy" id="76305"/>
    <lineage>
        <taxon>Bacteria</taxon>
        <taxon>Pseudomonadati</taxon>
        <taxon>Pseudomonadota</taxon>
        <taxon>Alphaproteobacteria</taxon>
        <taxon>Hyphomicrobiales</taxon>
        <taxon>Stappiaceae</taxon>
        <taxon>Roseibium</taxon>
    </lineage>
</organism>
<dbReference type="Proteomes" id="UP001157914">
    <property type="component" value="Unassembled WGS sequence"/>
</dbReference>
<keyword evidence="5" id="KW-0028">Amino-acid biosynthesis</keyword>
<dbReference type="SUPFAM" id="SSF53187">
    <property type="entry name" value="Zn-dependent exopeptidases"/>
    <property type="match status" value="1"/>
</dbReference>
<dbReference type="Gene3D" id="3.40.630.10">
    <property type="entry name" value="Zn peptidases"/>
    <property type="match status" value="1"/>
</dbReference>
<keyword evidence="3" id="KW-0963">Cytoplasm</keyword>
<keyword evidence="4" id="KW-0055">Arginine biosynthesis</keyword>
<sequence>MHKSGNIVVKLARWRTLALADASKETLEILSRLVGFDTVSDRSNLGLVGYVEDYLRDLDIPFETIPTEDGTKASILARIGPQRPGGVILSAHSDVVPVEGQDWSSNPFELRIENGRAYGRGTCDMKGFFASVLAAAPKFKAEHLETPIYFAFSYDEEVGCAGVAPLIQRIREICDGPRACIVGEPTGMEPVTAHTGKQIFQCDFFGTPMHSSLAPRGRNAITAAAEVLNELNRFVAELSCFKTSDTRFPITHPTINVGTIEGGKATNIVAEYCKFVVEYRHPPGTPENALRDELSTIFAAIPDQMGRFRETASYPSFLLPNGSRALDLVQQEGEPRQTHAVNYGTEAGLFAEAGIDTVVLGPGDIQQAHQPDEFIELSELASCDAFLQELCAELSKGTLACQLPA</sequence>
<dbReference type="InterPro" id="IPR002933">
    <property type="entry name" value="Peptidase_M20"/>
</dbReference>
<evidence type="ECO:0000256" key="8">
    <source>
        <dbReference type="ARBA" id="ARBA00022833"/>
    </source>
</evidence>